<keyword evidence="1" id="KW-0732">Signal</keyword>
<gene>
    <name evidence="2" type="ordered locus">Hoch_4301</name>
</gene>
<dbReference type="Proteomes" id="UP000001880">
    <property type="component" value="Chromosome"/>
</dbReference>
<organism evidence="2 3">
    <name type="scientific">Haliangium ochraceum (strain DSM 14365 / JCM 11303 / SMP-2)</name>
    <dbReference type="NCBI Taxonomy" id="502025"/>
    <lineage>
        <taxon>Bacteria</taxon>
        <taxon>Pseudomonadati</taxon>
        <taxon>Myxococcota</taxon>
        <taxon>Polyangia</taxon>
        <taxon>Haliangiales</taxon>
        <taxon>Kofleriaceae</taxon>
        <taxon>Haliangium</taxon>
    </lineage>
</organism>
<feature type="chain" id="PRO_5003011493" evidence="1">
    <location>
        <begin position="29"/>
        <end position="504"/>
    </location>
</feature>
<feature type="signal peptide" evidence="1">
    <location>
        <begin position="1"/>
        <end position="28"/>
    </location>
</feature>
<evidence type="ECO:0000313" key="2">
    <source>
        <dbReference type="EMBL" id="ACY16797.1"/>
    </source>
</evidence>
<name>D0LM91_HALO1</name>
<dbReference type="HOGENOM" id="CLU_540542_0_0_7"/>
<dbReference type="EMBL" id="CP001804">
    <property type="protein sequence ID" value="ACY16797.1"/>
    <property type="molecule type" value="Genomic_DNA"/>
</dbReference>
<dbReference type="KEGG" id="hoh:Hoch_4301"/>
<evidence type="ECO:0000256" key="1">
    <source>
        <dbReference type="SAM" id="SignalP"/>
    </source>
</evidence>
<dbReference type="RefSeq" id="WP_012829395.1">
    <property type="nucleotide sequence ID" value="NC_013440.1"/>
</dbReference>
<accession>D0LM91</accession>
<proteinExistence type="predicted"/>
<evidence type="ECO:0000313" key="3">
    <source>
        <dbReference type="Proteomes" id="UP000001880"/>
    </source>
</evidence>
<keyword evidence="3" id="KW-1185">Reference proteome</keyword>
<reference evidence="2 3" key="1">
    <citation type="journal article" date="2010" name="Stand. Genomic Sci.">
        <title>Complete genome sequence of Haliangium ochraceum type strain (SMP-2).</title>
        <authorList>
            <consortium name="US DOE Joint Genome Institute (JGI-PGF)"/>
            <person name="Ivanova N."/>
            <person name="Daum C."/>
            <person name="Lang E."/>
            <person name="Abt B."/>
            <person name="Kopitz M."/>
            <person name="Saunders E."/>
            <person name="Lapidus A."/>
            <person name="Lucas S."/>
            <person name="Glavina Del Rio T."/>
            <person name="Nolan M."/>
            <person name="Tice H."/>
            <person name="Copeland A."/>
            <person name="Cheng J.F."/>
            <person name="Chen F."/>
            <person name="Bruce D."/>
            <person name="Goodwin L."/>
            <person name="Pitluck S."/>
            <person name="Mavromatis K."/>
            <person name="Pati A."/>
            <person name="Mikhailova N."/>
            <person name="Chen A."/>
            <person name="Palaniappan K."/>
            <person name="Land M."/>
            <person name="Hauser L."/>
            <person name="Chang Y.J."/>
            <person name="Jeffries C.D."/>
            <person name="Detter J.C."/>
            <person name="Brettin T."/>
            <person name="Rohde M."/>
            <person name="Goker M."/>
            <person name="Bristow J."/>
            <person name="Markowitz V."/>
            <person name="Eisen J.A."/>
            <person name="Hugenholtz P."/>
            <person name="Kyrpides N.C."/>
            <person name="Klenk H.P."/>
        </authorList>
    </citation>
    <scope>NUCLEOTIDE SEQUENCE [LARGE SCALE GENOMIC DNA]</scope>
    <source>
        <strain evidence="3">DSM 14365 / CIP 107738 / JCM 11303 / AJ 13395 / SMP-2</strain>
    </source>
</reference>
<sequence>MYTSTSARVWLPFTVLLACAVLSAPAQAEKLAAETELGPELTGQPGPEGAAEAELEIGTAAAAATVTPPYRTALLPVPARPGYEQAAAFITAAVRDALSGDPRFTLLAHDAVAATGAFVLPEGGVYVLKSNMASRFTAVERVDLGVADHDEVEARACLTAHAIQAPRVLLLGGYQQTARRPGNGDEGYRVTLAASMITLDAECEPEEQSVVRVAGSSLVSLESARARAEQAFRARLPDVVAKLFPVQAQVRVSTPLGGFIDHGRHQGVREGEYYSVHRSSPGGDARVVGSAFVEVAAEDSATVSLVRGTPALRPGDHLIEREPVALWTLSAGLSPLRLAHRDGSAVTGVAPSVEVSRFRPVSGPVYSLWLDYLRVPDLSRSRAGVEVGWQSRLIPRRLFGYAQIGLGVMRGAQNLPVEVHYEEADITYSRTLTRGFELHSSAGLRGFIGEHLVLGASVALTVPLHGHRWYADVWDLLRVDEELLGYREAGQRMPTVMLSAGWCL</sequence>
<protein>
    <submittedName>
        <fullName evidence="2">Uncharacterized protein</fullName>
    </submittedName>
</protein>
<dbReference type="AlphaFoldDB" id="D0LM91"/>